<keyword evidence="2" id="KW-0378">Hydrolase</keyword>
<dbReference type="PRINTS" id="PR00412">
    <property type="entry name" value="EPOXHYDRLASE"/>
</dbReference>
<dbReference type="GO" id="GO:0047372">
    <property type="term" value="F:monoacylglycerol lipase activity"/>
    <property type="evidence" value="ECO:0007669"/>
    <property type="project" value="TreeGrafter"/>
</dbReference>
<dbReference type="GO" id="GO:0046464">
    <property type="term" value="P:acylglycerol catabolic process"/>
    <property type="evidence" value="ECO:0007669"/>
    <property type="project" value="TreeGrafter"/>
</dbReference>
<evidence type="ECO:0000259" key="1">
    <source>
        <dbReference type="Pfam" id="PF12697"/>
    </source>
</evidence>
<dbReference type="PANTHER" id="PTHR43798:SF33">
    <property type="entry name" value="HYDROLASE, PUTATIVE (AFU_ORTHOLOGUE AFUA_2G14860)-RELATED"/>
    <property type="match status" value="1"/>
</dbReference>
<feature type="domain" description="AB hydrolase-1" evidence="1">
    <location>
        <begin position="30"/>
        <end position="279"/>
    </location>
</feature>
<name>A0A1Z9Z3J3_9GAMM</name>
<organism evidence="2 3">
    <name type="scientific">Acinetobacter populi</name>
    <dbReference type="NCBI Taxonomy" id="1582270"/>
    <lineage>
        <taxon>Bacteria</taxon>
        <taxon>Pseudomonadati</taxon>
        <taxon>Pseudomonadota</taxon>
        <taxon>Gammaproteobacteria</taxon>
        <taxon>Moraxellales</taxon>
        <taxon>Moraxellaceae</taxon>
        <taxon>Acinetobacter</taxon>
    </lineage>
</organism>
<dbReference type="Gene3D" id="3.40.50.1820">
    <property type="entry name" value="alpha/beta hydrolase"/>
    <property type="match status" value="1"/>
</dbReference>
<keyword evidence="3" id="KW-1185">Reference proteome</keyword>
<dbReference type="RefSeq" id="WP_087619655.1">
    <property type="nucleotide sequence ID" value="NZ_NEXX01000001.1"/>
</dbReference>
<dbReference type="EMBL" id="NEXX01000001">
    <property type="protein sequence ID" value="OUY08999.1"/>
    <property type="molecule type" value="Genomic_DNA"/>
</dbReference>
<reference evidence="2 3" key="1">
    <citation type="submission" date="2017-05" db="EMBL/GenBank/DDBJ databases">
        <title>Acinetobacter populi ANC 5415 (= PBJ7), whole genome shotgun sequencing project.</title>
        <authorList>
            <person name="Nemec A."/>
            <person name="Radolfova-Krizova L."/>
        </authorList>
    </citation>
    <scope>NUCLEOTIDE SEQUENCE [LARGE SCALE GENOMIC DNA]</scope>
    <source>
        <strain evidence="2 3">PBJ7</strain>
    </source>
</reference>
<dbReference type="Pfam" id="PF12697">
    <property type="entry name" value="Abhydrolase_6"/>
    <property type="match status" value="1"/>
</dbReference>
<dbReference type="PANTHER" id="PTHR43798">
    <property type="entry name" value="MONOACYLGLYCEROL LIPASE"/>
    <property type="match status" value="1"/>
</dbReference>
<gene>
    <name evidence="2" type="ORF">CAP51_05185</name>
</gene>
<accession>A0A1Z9Z3J3</accession>
<dbReference type="AlphaFoldDB" id="A0A1Z9Z3J3"/>
<evidence type="ECO:0000313" key="2">
    <source>
        <dbReference type="EMBL" id="OUY08999.1"/>
    </source>
</evidence>
<protein>
    <submittedName>
        <fullName evidence="2">Alpha/beta hydrolase</fullName>
    </submittedName>
</protein>
<dbReference type="InterPro" id="IPR000639">
    <property type="entry name" value="Epox_hydrolase-like"/>
</dbReference>
<evidence type="ECO:0000313" key="3">
    <source>
        <dbReference type="Proteomes" id="UP000196536"/>
    </source>
</evidence>
<dbReference type="InterPro" id="IPR000073">
    <property type="entry name" value="AB_hydrolase_1"/>
</dbReference>
<proteinExistence type="predicted"/>
<dbReference type="InterPro" id="IPR050266">
    <property type="entry name" value="AB_hydrolase_sf"/>
</dbReference>
<comment type="caution">
    <text evidence="2">The sequence shown here is derived from an EMBL/GenBank/DDBJ whole genome shotgun (WGS) entry which is preliminary data.</text>
</comment>
<dbReference type="SUPFAM" id="SSF53474">
    <property type="entry name" value="alpha/beta-Hydrolases"/>
    <property type="match status" value="1"/>
</dbReference>
<sequence length="290" mass="33576">MTRKQEFWVNTTDQQKLYVKTWGDETLPPLVLVHGYPDNQETWEPIIPFLSDQFYVITYDVRGAGSSSVPASVKSYRLPQLADDLESVVNQVIPDRSYHLAAHDWGSIQSWESVTEPRFRGKILSYSTISGPCLDHATFALTKLRKKDPAKWMKLLSKSWYIGIFHLPLLAPTFWRFSSEKFWQKFLTSLERQQGLPINANISRDGQFGVQLYRANFLPALAKPRKRYAQCPVQAIVLKYDRFVSPDYIEEMPNWVDDFSQVEVDANHWAILSQPEKIANYIATFAQKYS</sequence>
<dbReference type="Proteomes" id="UP000196536">
    <property type="component" value="Unassembled WGS sequence"/>
</dbReference>
<dbReference type="OrthoDB" id="9780765at2"/>
<dbReference type="InterPro" id="IPR029058">
    <property type="entry name" value="AB_hydrolase_fold"/>
</dbReference>
<dbReference type="GO" id="GO:0016020">
    <property type="term" value="C:membrane"/>
    <property type="evidence" value="ECO:0007669"/>
    <property type="project" value="TreeGrafter"/>
</dbReference>